<comment type="caution">
    <text evidence="6">The sequence shown here is derived from an EMBL/GenBank/DDBJ whole genome shotgun (WGS) entry which is preliminary data.</text>
</comment>
<comment type="subcellular location">
    <subcellularLocation>
        <location evidence="1">Nucleus</location>
    </subcellularLocation>
</comment>
<evidence type="ECO:0000256" key="1">
    <source>
        <dbReference type="ARBA" id="ARBA00004123"/>
    </source>
</evidence>
<reference evidence="6" key="2">
    <citation type="journal article" date="2024" name="Plant">
        <title>Genomic evolution and insights into agronomic trait innovations of Sesamum species.</title>
        <authorList>
            <person name="Miao H."/>
            <person name="Wang L."/>
            <person name="Qu L."/>
            <person name="Liu H."/>
            <person name="Sun Y."/>
            <person name="Le M."/>
            <person name="Wang Q."/>
            <person name="Wei S."/>
            <person name="Zheng Y."/>
            <person name="Lin W."/>
            <person name="Duan Y."/>
            <person name="Cao H."/>
            <person name="Xiong S."/>
            <person name="Wang X."/>
            <person name="Wei L."/>
            <person name="Li C."/>
            <person name="Ma Q."/>
            <person name="Ju M."/>
            <person name="Zhao R."/>
            <person name="Li G."/>
            <person name="Mu C."/>
            <person name="Tian Q."/>
            <person name="Mei H."/>
            <person name="Zhang T."/>
            <person name="Gao T."/>
            <person name="Zhang H."/>
        </authorList>
    </citation>
    <scope>NUCLEOTIDE SEQUENCE</scope>
    <source>
        <strain evidence="6">G02</strain>
    </source>
</reference>
<gene>
    <name evidence="6" type="ORF">Sradi_3521700</name>
</gene>
<name>A0AAW2QFE4_SESRA</name>
<evidence type="ECO:0000256" key="2">
    <source>
        <dbReference type="ARBA" id="ARBA00023242"/>
    </source>
</evidence>
<organism evidence="6">
    <name type="scientific">Sesamum radiatum</name>
    <name type="common">Black benniseed</name>
    <dbReference type="NCBI Taxonomy" id="300843"/>
    <lineage>
        <taxon>Eukaryota</taxon>
        <taxon>Viridiplantae</taxon>
        <taxon>Streptophyta</taxon>
        <taxon>Embryophyta</taxon>
        <taxon>Tracheophyta</taxon>
        <taxon>Spermatophyta</taxon>
        <taxon>Magnoliopsida</taxon>
        <taxon>eudicotyledons</taxon>
        <taxon>Gunneridae</taxon>
        <taxon>Pentapetalae</taxon>
        <taxon>asterids</taxon>
        <taxon>lamiids</taxon>
        <taxon>Lamiales</taxon>
        <taxon>Pedaliaceae</taxon>
        <taxon>Sesamum</taxon>
    </lineage>
</organism>
<dbReference type="SMART" id="SM01256">
    <property type="entry name" value="KNOX2"/>
    <property type="match status" value="1"/>
</dbReference>
<feature type="domain" description="KNOX1" evidence="4">
    <location>
        <begin position="120"/>
        <end position="164"/>
    </location>
</feature>
<dbReference type="AlphaFoldDB" id="A0AAW2QFE4"/>
<protein>
    <submittedName>
        <fullName evidence="6">Homeobox protein knotted-1-like 1</fullName>
    </submittedName>
</protein>
<dbReference type="InterPro" id="IPR005541">
    <property type="entry name" value="KNOX2"/>
</dbReference>
<proteinExistence type="predicted"/>
<dbReference type="GO" id="GO:0003677">
    <property type="term" value="F:DNA binding"/>
    <property type="evidence" value="ECO:0007669"/>
    <property type="project" value="UniProtKB-KW"/>
</dbReference>
<feature type="compositionally biased region" description="Low complexity" evidence="3">
    <location>
        <begin position="32"/>
        <end position="44"/>
    </location>
</feature>
<accession>A0AAW2QFE4</accession>
<feature type="region of interest" description="Disordered" evidence="3">
    <location>
        <begin position="1"/>
        <end position="88"/>
    </location>
</feature>
<keyword evidence="2" id="KW-0539">Nucleus</keyword>
<feature type="domain" description="KNOX2" evidence="5">
    <location>
        <begin position="102"/>
        <end position="181"/>
    </location>
</feature>
<dbReference type="SMART" id="SM01255">
    <property type="entry name" value="KNOX1"/>
    <property type="match status" value="1"/>
</dbReference>
<evidence type="ECO:0000259" key="5">
    <source>
        <dbReference type="SMART" id="SM01256"/>
    </source>
</evidence>
<sequence>MEEYNNHHHQLSENASSRGSGFPYAGPVLAPSSSVYGRTSSGSSNHHGQLPMNSFHLQSGDCYDQSEGQQHHPVVKTEAGSSQNHNSPRFYYYQNVQDHHHHHSHDHRRQESDQAPGEVDAIKAKIIAHPQYSNLLEAYMDCQKEAYCDMLVKYREELTRPLQEAMEFMRRIETQLNMLTSDPVRIFNSGTSKFFSLFNLFFSRERERSFVDDIAYPGKNKQRILVAGCF</sequence>
<keyword evidence="6" id="KW-0371">Homeobox</keyword>
<dbReference type="InterPro" id="IPR005540">
    <property type="entry name" value="KNOX1"/>
</dbReference>
<feature type="compositionally biased region" description="Polar residues" evidence="3">
    <location>
        <begin position="45"/>
        <end position="57"/>
    </location>
</feature>
<feature type="region of interest" description="Disordered" evidence="3">
    <location>
        <begin position="98"/>
        <end position="117"/>
    </location>
</feature>
<evidence type="ECO:0000259" key="4">
    <source>
        <dbReference type="SMART" id="SM01255"/>
    </source>
</evidence>
<dbReference type="GO" id="GO:0005634">
    <property type="term" value="C:nucleus"/>
    <property type="evidence" value="ECO:0007669"/>
    <property type="project" value="UniProtKB-SubCell"/>
</dbReference>
<keyword evidence="6" id="KW-0238">DNA-binding</keyword>
<evidence type="ECO:0000313" key="6">
    <source>
        <dbReference type="EMBL" id="KAL0366316.1"/>
    </source>
</evidence>
<dbReference type="Pfam" id="PF03791">
    <property type="entry name" value="KNOX2"/>
    <property type="match status" value="1"/>
</dbReference>
<dbReference type="EMBL" id="JACGWJ010000015">
    <property type="protein sequence ID" value="KAL0366316.1"/>
    <property type="molecule type" value="Genomic_DNA"/>
</dbReference>
<reference evidence="6" key="1">
    <citation type="submission" date="2020-06" db="EMBL/GenBank/DDBJ databases">
        <authorList>
            <person name="Li T."/>
            <person name="Hu X."/>
            <person name="Zhang T."/>
            <person name="Song X."/>
            <person name="Zhang H."/>
            <person name="Dai N."/>
            <person name="Sheng W."/>
            <person name="Hou X."/>
            <person name="Wei L."/>
        </authorList>
    </citation>
    <scope>NUCLEOTIDE SEQUENCE</scope>
    <source>
        <strain evidence="6">G02</strain>
        <tissue evidence="6">Leaf</tissue>
    </source>
</reference>
<evidence type="ECO:0000256" key="3">
    <source>
        <dbReference type="SAM" id="MobiDB-lite"/>
    </source>
</evidence>